<dbReference type="EMBL" id="JAZHOF010000005">
    <property type="protein sequence ID" value="MEJ8572749.1"/>
    <property type="molecule type" value="Genomic_DNA"/>
</dbReference>
<keyword evidence="3 5" id="KW-1133">Transmembrane helix</keyword>
<keyword evidence="2 5" id="KW-0812">Transmembrane</keyword>
<evidence type="ECO:0000256" key="4">
    <source>
        <dbReference type="ARBA" id="ARBA00023136"/>
    </source>
</evidence>
<comment type="subcellular location">
    <subcellularLocation>
        <location evidence="1">Membrane</location>
        <topology evidence="1">Multi-pass membrane protein</topology>
    </subcellularLocation>
</comment>
<dbReference type="Pfam" id="PF05154">
    <property type="entry name" value="TM2"/>
    <property type="match status" value="1"/>
</dbReference>
<protein>
    <submittedName>
        <fullName evidence="7">TM2 domain-containing protein</fullName>
    </submittedName>
</protein>
<evidence type="ECO:0000313" key="7">
    <source>
        <dbReference type="EMBL" id="MEJ8572749.1"/>
    </source>
</evidence>
<comment type="caution">
    <text evidence="7">The sequence shown here is derived from an EMBL/GenBank/DDBJ whole genome shotgun (WGS) entry which is preliminary data.</text>
</comment>
<dbReference type="RefSeq" id="WP_340330436.1">
    <property type="nucleotide sequence ID" value="NZ_JAZHOF010000005.1"/>
</dbReference>
<evidence type="ECO:0000313" key="8">
    <source>
        <dbReference type="Proteomes" id="UP001378188"/>
    </source>
</evidence>
<feature type="transmembrane region" description="Helical" evidence="5">
    <location>
        <begin position="21"/>
        <end position="39"/>
    </location>
</feature>
<dbReference type="AlphaFoldDB" id="A0AAW9RUV7"/>
<gene>
    <name evidence="7" type="ORF">V3328_14755</name>
</gene>
<keyword evidence="8" id="KW-1185">Reference proteome</keyword>
<evidence type="ECO:0000256" key="3">
    <source>
        <dbReference type="ARBA" id="ARBA00022989"/>
    </source>
</evidence>
<organism evidence="7 8">
    <name type="scientific">Microbaculum marinum</name>
    <dbReference type="NCBI Taxonomy" id="1764581"/>
    <lineage>
        <taxon>Bacteria</taxon>
        <taxon>Pseudomonadati</taxon>
        <taxon>Pseudomonadota</taxon>
        <taxon>Alphaproteobacteria</taxon>
        <taxon>Hyphomicrobiales</taxon>
        <taxon>Tepidamorphaceae</taxon>
        <taxon>Microbaculum</taxon>
    </lineage>
</organism>
<dbReference type="InterPro" id="IPR007829">
    <property type="entry name" value="TM2"/>
</dbReference>
<proteinExistence type="predicted"/>
<dbReference type="Proteomes" id="UP001378188">
    <property type="component" value="Unassembled WGS sequence"/>
</dbReference>
<dbReference type="GO" id="GO:0016020">
    <property type="term" value="C:membrane"/>
    <property type="evidence" value="ECO:0007669"/>
    <property type="project" value="UniProtKB-SubCell"/>
</dbReference>
<evidence type="ECO:0000256" key="2">
    <source>
        <dbReference type="ARBA" id="ARBA00022692"/>
    </source>
</evidence>
<keyword evidence="4 5" id="KW-0472">Membrane</keyword>
<name>A0AAW9RUV7_9HYPH</name>
<accession>A0AAW9RUV7</accession>
<dbReference type="PANTHER" id="PTHR21016:SF25">
    <property type="entry name" value="TM2 DOMAIN-CONTAINING PROTEIN DDB_G0277895-RELATED"/>
    <property type="match status" value="1"/>
</dbReference>
<feature type="domain" description="TM2" evidence="6">
    <location>
        <begin position="17"/>
        <end position="67"/>
    </location>
</feature>
<dbReference type="PANTHER" id="PTHR21016">
    <property type="entry name" value="BETA-AMYLOID BINDING PROTEIN-RELATED"/>
    <property type="match status" value="1"/>
</dbReference>
<evidence type="ECO:0000259" key="6">
    <source>
        <dbReference type="Pfam" id="PF05154"/>
    </source>
</evidence>
<sequence>MSDTSHSQRIMEYDARAKSTLLAYVLWFFLGFLGAHRMYSDRVVSGLLQLLLHGIGWLTTPILIGWVFVALWAVWWLIDALLIPGWIRDYNLKVVRWLSG</sequence>
<evidence type="ECO:0000256" key="5">
    <source>
        <dbReference type="SAM" id="Phobius"/>
    </source>
</evidence>
<dbReference type="InterPro" id="IPR050932">
    <property type="entry name" value="TM2D1-3-like"/>
</dbReference>
<reference evidence="7 8" key="1">
    <citation type="submission" date="2024-02" db="EMBL/GenBank/DDBJ databases">
        <title>Genome analysis and characterization of Microbaculum marinisediminis sp. nov., isolated from marine sediment.</title>
        <authorList>
            <person name="Du Z.-J."/>
            <person name="Ye Y.-Q."/>
            <person name="Zhang Z.-R."/>
            <person name="Yuan S.-M."/>
            <person name="Zhang X.-Y."/>
        </authorList>
    </citation>
    <scope>NUCLEOTIDE SEQUENCE [LARGE SCALE GENOMIC DNA]</scope>
    <source>
        <strain evidence="7 8">SDUM1044001</strain>
    </source>
</reference>
<feature type="transmembrane region" description="Helical" evidence="5">
    <location>
        <begin position="51"/>
        <end position="78"/>
    </location>
</feature>
<evidence type="ECO:0000256" key="1">
    <source>
        <dbReference type="ARBA" id="ARBA00004141"/>
    </source>
</evidence>